<evidence type="ECO:0000256" key="2">
    <source>
        <dbReference type="SAM" id="MobiDB-lite"/>
    </source>
</evidence>
<dbReference type="AlphaFoldDB" id="A0A918DTQ9"/>
<dbReference type="EMBL" id="BMLT01000006">
    <property type="protein sequence ID" value="GGO82991.1"/>
    <property type="molecule type" value="Genomic_DNA"/>
</dbReference>
<gene>
    <name evidence="4" type="ORF">GCM10011348_25670</name>
</gene>
<reference evidence="4 5" key="1">
    <citation type="journal article" date="2014" name="Int. J. Syst. Evol. Microbiol.">
        <title>Complete genome sequence of Corynebacterium casei LMG S-19264T (=DSM 44701T), isolated from a smear-ripened cheese.</title>
        <authorList>
            <consortium name="US DOE Joint Genome Institute (JGI-PGF)"/>
            <person name="Walter F."/>
            <person name="Albersmeier A."/>
            <person name="Kalinowski J."/>
            <person name="Ruckert C."/>
        </authorList>
    </citation>
    <scope>NUCLEOTIDE SEQUENCE [LARGE SCALE GENOMIC DNA]</scope>
    <source>
        <strain evidence="4 5">CGMCC 1.7286</strain>
    </source>
</reference>
<protein>
    <submittedName>
        <fullName evidence="4">Uncharacterized protein</fullName>
    </submittedName>
</protein>
<keyword evidence="5" id="KW-1185">Reference proteome</keyword>
<dbReference type="Proteomes" id="UP000599578">
    <property type="component" value="Unassembled WGS sequence"/>
</dbReference>
<feature type="transmembrane region" description="Helical" evidence="3">
    <location>
        <begin position="40"/>
        <end position="62"/>
    </location>
</feature>
<feature type="region of interest" description="Disordered" evidence="2">
    <location>
        <begin position="1"/>
        <end position="35"/>
    </location>
</feature>
<dbReference type="RefSeq" id="WP_188861017.1">
    <property type="nucleotide sequence ID" value="NZ_BMLT01000006.1"/>
</dbReference>
<keyword evidence="1" id="KW-0175">Coiled coil</keyword>
<accession>A0A918DTQ9</accession>
<proteinExistence type="predicted"/>
<feature type="compositionally biased region" description="Low complexity" evidence="2">
    <location>
        <begin position="24"/>
        <end position="35"/>
    </location>
</feature>
<keyword evidence="3" id="KW-0812">Transmembrane</keyword>
<feature type="coiled-coil region" evidence="1">
    <location>
        <begin position="217"/>
        <end position="244"/>
    </location>
</feature>
<comment type="caution">
    <text evidence="4">The sequence shown here is derived from an EMBL/GenBank/DDBJ whole genome shotgun (WGS) entry which is preliminary data.</text>
</comment>
<evidence type="ECO:0000313" key="5">
    <source>
        <dbReference type="Proteomes" id="UP000599578"/>
    </source>
</evidence>
<sequence>MSRPQEFDVPQLGPAGGGEPRRPAAPARRGDQAPPARGGYLLHSLVLVLLTGATSGLAYWGYGLQQDLRQSQALLAEASGRLAEVEQLLEVTSDSAAQSGQSLRGRLEAQASAAEAKYSHFDSEIAKLWTIAYQRNKPKLETLETQLAEQSARLESLGQAQQAQDKAFAAQSQQLAPLPSRVQEQSRTLAALGERQADIDSRLASLSGLEAGQSEIRSELDQTLDELRRSLAALDTQVRVSEEMQAEQVAALKADQQAALGRLGERLAALEQGAGTADLGRRVRVNEQAIQAIDGSRRQFNQNLLQLRAQLNELQRRMQ</sequence>
<keyword evidence="3" id="KW-0472">Membrane</keyword>
<evidence type="ECO:0000256" key="1">
    <source>
        <dbReference type="SAM" id="Coils"/>
    </source>
</evidence>
<name>A0A918DTQ9_9GAMM</name>
<evidence type="ECO:0000313" key="4">
    <source>
        <dbReference type="EMBL" id="GGO82991.1"/>
    </source>
</evidence>
<organism evidence="4 5">
    <name type="scientific">Marinobacterium nitratireducens</name>
    <dbReference type="NCBI Taxonomy" id="518897"/>
    <lineage>
        <taxon>Bacteria</taxon>
        <taxon>Pseudomonadati</taxon>
        <taxon>Pseudomonadota</taxon>
        <taxon>Gammaproteobacteria</taxon>
        <taxon>Oceanospirillales</taxon>
        <taxon>Oceanospirillaceae</taxon>
        <taxon>Marinobacterium</taxon>
    </lineage>
</organism>
<evidence type="ECO:0000256" key="3">
    <source>
        <dbReference type="SAM" id="Phobius"/>
    </source>
</evidence>
<keyword evidence="3" id="KW-1133">Transmembrane helix</keyword>